<protein>
    <recommendedName>
        <fullName evidence="2">WW domain-containing protein</fullName>
    </recommendedName>
</protein>
<feature type="domain" description="WW" evidence="2">
    <location>
        <begin position="172"/>
        <end position="206"/>
    </location>
</feature>
<feature type="compositionally biased region" description="Polar residues" evidence="1">
    <location>
        <begin position="401"/>
        <end position="414"/>
    </location>
</feature>
<evidence type="ECO:0000313" key="3">
    <source>
        <dbReference type="EMBL" id="CAK0820532.1"/>
    </source>
</evidence>
<dbReference type="PROSITE" id="PS01159">
    <property type="entry name" value="WW_DOMAIN_1"/>
    <property type="match status" value="1"/>
</dbReference>
<dbReference type="InterPro" id="IPR036020">
    <property type="entry name" value="WW_dom_sf"/>
</dbReference>
<dbReference type="SUPFAM" id="SSF51045">
    <property type="entry name" value="WW domain"/>
    <property type="match status" value="1"/>
</dbReference>
<dbReference type="PROSITE" id="PS50020">
    <property type="entry name" value="WW_DOMAIN_2"/>
    <property type="match status" value="1"/>
</dbReference>
<feature type="region of interest" description="Disordered" evidence="1">
    <location>
        <begin position="376"/>
        <end position="450"/>
    </location>
</feature>
<feature type="compositionally biased region" description="Low complexity" evidence="1">
    <location>
        <begin position="216"/>
        <end position="246"/>
    </location>
</feature>
<name>A0ABN9RPB8_9DINO</name>
<feature type="region of interest" description="Disordered" evidence="1">
    <location>
        <begin position="128"/>
        <end position="162"/>
    </location>
</feature>
<evidence type="ECO:0000313" key="4">
    <source>
        <dbReference type="Proteomes" id="UP001189429"/>
    </source>
</evidence>
<feature type="compositionally biased region" description="Low complexity" evidence="1">
    <location>
        <begin position="425"/>
        <end position="439"/>
    </location>
</feature>
<keyword evidence="4" id="KW-1185">Reference proteome</keyword>
<sequence>MATDDGDLTLEGNAAMIRALVEKKNLQFDVSHALAEAQAMRERYAQKPQLPVAPVPAVKALMAVLRQPDGQLLSWIGSGTGARQRWPSHLLAVRYLMTYVLQRRVASYRAGSQGSQISIPALAQALAMERAGGRPPRDPATTPPAAAPSATLDSQAVPHAGSASSLTPAAALGLPPGWAAAVDPISGYTYYFNQGMGTTQWGWPEARVAMNEPAPRSRSPPQNRPSRWGASGTATPGPAPAEPAESAGQDAVYINYNAIADLAIQIHAAPPASIDTLANELLTLCGSQVARMAALKSAAGQLAARGLSTAASATHGLTFLLSVGQTATPDLGKFAALGGNMYAYYLGNASSFGLFLAAHPEAVAALPSWRQASPAASQSAAPATPLGHQPVGTGASMAPAPSTSGAFWARSSQPCGAPAPDRAGLSSQGLQRQPRQPRGQTRRVEGWRESDFADLRAKHPPSDPEMLAQAWAPLAQGQDASQGMTILKFVPLVGPDRRESKWLWWMALARVGFYVRELYGFTNFAGSANSSAGVGTPGQEVVRTPLGTVIGMCRDKRIYTPSGGPGLTARLALRFPIYNPVVDMAGFHCGRMPKQVAEALLHTA</sequence>
<dbReference type="CDD" id="cd00201">
    <property type="entry name" value="WW"/>
    <property type="match status" value="1"/>
</dbReference>
<dbReference type="SMART" id="SM00456">
    <property type="entry name" value="WW"/>
    <property type="match status" value="1"/>
</dbReference>
<reference evidence="3" key="1">
    <citation type="submission" date="2023-10" db="EMBL/GenBank/DDBJ databases">
        <authorList>
            <person name="Chen Y."/>
            <person name="Shah S."/>
            <person name="Dougan E. K."/>
            <person name="Thang M."/>
            <person name="Chan C."/>
        </authorList>
    </citation>
    <scope>NUCLEOTIDE SEQUENCE [LARGE SCALE GENOMIC DNA]</scope>
</reference>
<dbReference type="Gene3D" id="2.20.70.10">
    <property type="match status" value="1"/>
</dbReference>
<dbReference type="Proteomes" id="UP001189429">
    <property type="component" value="Unassembled WGS sequence"/>
</dbReference>
<feature type="region of interest" description="Disordered" evidence="1">
    <location>
        <begin position="211"/>
        <end position="246"/>
    </location>
</feature>
<comment type="caution">
    <text evidence="3">The sequence shown here is derived from an EMBL/GenBank/DDBJ whole genome shotgun (WGS) entry which is preliminary data.</text>
</comment>
<gene>
    <name evidence="3" type="ORF">PCOR1329_LOCUS22169</name>
</gene>
<evidence type="ECO:0000259" key="2">
    <source>
        <dbReference type="PROSITE" id="PS50020"/>
    </source>
</evidence>
<dbReference type="EMBL" id="CAUYUJ010007369">
    <property type="protein sequence ID" value="CAK0820532.1"/>
    <property type="molecule type" value="Genomic_DNA"/>
</dbReference>
<dbReference type="Pfam" id="PF00397">
    <property type="entry name" value="WW"/>
    <property type="match status" value="1"/>
</dbReference>
<organism evidence="3 4">
    <name type="scientific">Prorocentrum cordatum</name>
    <dbReference type="NCBI Taxonomy" id="2364126"/>
    <lineage>
        <taxon>Eukaryota</taxon>
        <taxon>Sar</taxon>
        <taxon>Alveolata</taxon>
        <taxon>Dinophyceae</taxon>
        <taxon>Prorocentrales</taxon>
        <taxon>Prorocentraceae</taxon>
        <taxon>Prorocentrum</taxon>
    </lineage>
</organism>
<dbReference type="InterPro" id="IPR001202">
    <property type="entry name" value="WW_dom"/>
</dbReference>
<accession>A0ABN9RPB8</accession>
<evidence type="ECO:0000256" key="1">
    <source>
        <dbReference type="SAM" id="MobiDB-lite"/>
    </source>
</evidence>
<proteinExistence type="predicted"/>